<dbReference type="Proteomes" id="UP000254156">
    <property type="component" value="Unassembled WGS sequence"/>
</dbReference>
<protein>
    <submittedName>
        <fullName evidence="1">Uncharacterized protein</fullName>
    </submittedName>
</protein>
<evidence type="ECO:0000313" key="2">
    <source>
        <dbReference type="Proteomes" id="UP000254156"/>
    </source>
</evidence>
<dbReference type="EMBL" id="UGTF01000002">
    <property type="protein sequence ID" value="SUB88307.1"/>
    <property type="molecule type" value="Genomic_DNA"/>
</dbReference>
<dbReference type="AlphaFoldDB" id="A0A379E6H0"/>
<proteinExistence type="predicted"/>
<evidence type="ECO:0000313" key="1">
    <source>
        <dbReference type="EMBL" id="SUB88307.1"/>
    </source>
</evidence>
<sequence>MPYFEYDTTFYAQVPYELEGWLNCTGLRNIPDLEEKVEAYFMELGNMIIKKDFNSFKKSHASKTAEVNFSIYLSYDETLKQLNEVCEDFKQVEKMASFEGYKLIFMLMGALHHWKARIQRKRVFICSQRILSGRCSIY</sequence>
<name>A0A379E6H0_9PORP</name>
<organism evidence="1 2">
    <name type="scientific">Porphyromonas macacae</name>
    <dbReference type="NCBI Taxonomy" id="28115"/>
    <lineage>
        <taxon>Bacteria</taxon>
        <taxon>Pseudomonadati</taxon>
        <taxon>Bacteroidota</taxon>
        <taxon>Bacteroidia</taxon>
        <taxon>Bacteroidales</taxon>
        <taxon>Porphyromonadaceae</taxon>
        <taxon>Porphyromonas</taxon>
    </lineage>
</organism>
<accession>A0A379E6H0</accession>
<reference evidence="1 2" key="1">
    <citation type="submission" date="2018-06" db="EMBL/GenBank/DDBJ databases">
        <authorList>
            <consortium name="Pathogen Informatics"/>
            <person name="Doyle S."/>
        </authorList>
    </citation>
    <scope>NUCLEOTIDE SEQUENCE [LARGE SCALE GENOMIC DNA]</scope>
    <source>
        <strain evidence="1 2">NCTC11632</strain>
    </source>
</reference>
<gene>
    <name evidence="1" type="ORF">NCTC11632_00376</name>
</gene>